<name>A0A0H5QU30_9EUKA</name>
<organism evidence="4">
    <name type="scientific">Spongospora subterranea</name>
    <dbReference type="NCBI Taxonomy" id="70186"/>
    <lineage>
        <taxon>Eukaryota</taxon>
        <taxon>Sar</taxon>
        <taxon>Rhizaria</taxon>
        <taxon>Endomyxa</taxon>
        <taxon>Phytomyxea</taxon>
        <taxon>Plasmodiophorida</taxon>
        <taxon>Plasmodiophoridae</taxon>
        <taxon>Spongospora</taxon>
    </lineage>
</organism>
<dbReference type="InterPro" id="IPR000219">
    <property type="entry name" value="DH_dom"/>
</dbReference>
<dbReference type="PANTHER" id="PTHR12673">
    <property type="entry name" value="FACIOGENITAL DYSPLASIA PROTEIN"/>
    <property type="match status" value="1"/>
</dbReference>
<dbReference type="InterPro" id="IPR016024">
    <property type="entry name" value="ARM-type_fold"/>
</dbReference>
<dbReference type="InterPro" id="IPR001331">
    <property type="entry name" value="GDS_CDC24_CS"/>
</dbReference>
<protein>
    <recommendedName>
        <fullName evidence="5">DH domain-containing protein</fullName>
    </recommendedName>
</protein>
<dbReference type="InterPro" id="IPR035899">
    <property type="entry name" value="DBL_dom_sf"/>
</dbReference>
<evidence type="ECO:0000259" key="2">
    <source>
        <dbReference type="PROSITE" id="PS50003"/>
    </source>
</evidence>
<dbReference type="PROSITE" id="PS50003">
    <property type="entry name" value="PH_DOMAIN"/>
    <property type="match status" value="1"/>
</dbReference>
<dbReference type="Gene3D" id="1.20.900.10">
    <property type="entry name" value="Dbl homology (DH) domain"/>
    <property type="match status" value="1"/>
</dbReference>
<dbReference type="InterPro" id="IPR001849">
    <property type="entry name" value="PH_domain"/>
</dbReference>
<evidence type="ECO:0000256" key="1">
    <source>
        <dbReference type="SAM" id="MobiDB-lite"/>
    </source>
</evidence>
<accession>A0A0H5QU30</accession>
<dbReference type="EMBL" id="HACM01005076">
    <property type="protein sequence ID" value="CRZ05518.1"/>
    <property type="molecule type" value="Transcribed_RNA"/>
</dbReference>
<dbReference type="GO" id="GO:0005085">
    <property type="term" value="F:guanyl-nucleotide exchange factor activity"/>
    <property type="evidence" value="ECO:0007669"/>
    <property type="project" value="InterPro"/>
</dbReference>
<sequence>TRTAESAAVSDSAWSGAIATLKSGGNPKPMSDLLKINSECSKKLLMELTTWAMDDLPTVPVLQLLLALVKRDAAIWLIESPDKVGQHYPQILLSAKLGLAHPNPHLRQCWSYALDLLLHEHLTKLPFSSLIAAFVLTASLDPRLRQRWLSAIVAFIRRLYTYSAKHNDCLPMNALVPYSDELVRFASSSLSDANMIIRVRSAMLLRLLLPICDTEVAAESIPSLLSAMDRPHAGTSSGSIQSGAEASVRYKVEREIVTTEESYVAGLETLMRKVMEPLRAKHIIPDDKACALFTNLPSIAALNRLLLCDLLECQCTIQCGCIPGTFVRFAGVFKLYSEYVNGFDNCLQLLSELRSNAAFNKFMASTGVQLTSLLISPIQRIPRYLLLLQELARHTTVDHMASAVIHQAVDKIRAIADHLNDSKKRVEDLTKLLTLQNRISGRAPTLIKPDRELLLDGVVRKRSSSSTALSRRHSRHVFVFNDMILWCTASYRYKGMLELAHTDSSRVYEARNEFLLDVVGSRRSIQLEFSDRKDRDLWHEIVEDAIRALQDRRHSTLRTGTVRMKNLLERDLQRAVHAQTPTSTPVKRRSNSIGSPDLSRRAESPSAFQEPLTPVSAAGAPTLSADAEAVRALHSLVLLYGHTLGRDTADMIADEALKALQRVHHCLSRSKKDSVIRNPEFVKAVLSYCADRLSLPWVSPTEVQLHEDYSHLPEHSRDSSPEPISTDSMSTTFQEISQPIDNQTSEIPSMDQFCHQLYPILLDLMAACPSPVAESNIFYHATRCLSACVDRQPRELTMAVLDQLERYVRHERDRVTPDDLNWRRRSIAMLLLGMIADSKSVSDEDFEIVSQYAPYAIAGLSPRSESKEVWMQHEETVIFATQAASRIYKRRLAWISAVTCLESIDNVCKRLENDPAPSLSLVHVLNAARYIIDGEVSQIDSHLQLLSSATMHRLNKYGSVDTEDSISGMLDVLLRCVQWRGESSDKRSLFVQAGDCAAKVLQGCHSAHSGFLAVSILRAVVGKEDANKVLLDICSLLQHSLTSEKAPYLDNTTAQDMRLMHLIIDLVGICLELIESQALVSYLPILGPIFHKLLIESCSVDFEFEGSSIFNAPCVVGCDFSTSRRTTSAAVVDNNDFQSAAVSVAIEIANSCPTGITALEIGSALLSVFSFVRHIVLDRILQESLPNLDDGESVDTAIPRKLDTTLRCIVGLTELWIRAKGATDATRTDLRSLGFSFIAQLSDTIEKIPTAIALSNMWAQSLFIQLLDSWSTIANVLGSHDTEKLRSQNVLRMINLMMSKNRDGRISEMSRHDGNDIRLLPPACARVSLWVVRDIIYLHQAQFLEQVLYFLPFLGSALCWSAETTVQQSAADLLRQFARVMAAEQLNAYLTSDLISGLYCAVQSVVSSTRRSSCLCIAQCLLTVQSWRLAMPIISHSQLVEAVIECMPLPIIEEDSYEDNQLMCRSVAAVLSSCFVRTRGHQAAQSTKSTQQQLAALVAGRIPLITEVLQEGNGATACRTLSVACSRLLGQSSFELACREWSPRRDAQFDRRILRS</sequence>
<dbReference type="SUPFAM" id="SSF48065">
    <property type="entry name" value="DBL homology domain (DH-domain)"/>
    <property type="match status" value="1"/>
</dbReference>
<dbReference type="CDD" id="cd00160">
    <property type="entry name" value="RhoGEF"/>
    <property type="match status" value="1"/>
</dbReference>
<dbReference type="InterPro" id="IPR051092">
    <property type="entry name" value="FYVE_RhoGEF_PH"/>
</dbReference>
<evidence type="ECO:0008006" key="5">
    <source>
        <dbReference type="Google" id="ProtNLM"/>
    </source>
</evidence>
<dbReference type="InterPro" id="IPR011993">
    <property type="entry name" value="PH-like_dom_sf"/>
</dbReference>
<dbReference type="SUPFAM" id="SSF48371">
    <property type="entry name" value="ARM repeat"/>
    <property type="match status" value="1"/>
</dbReference>
<dbReference type="Pfam" id="PF00621">
    <property type="entry name" value="RhoGEF"/>
    <property type="match status" value="1"/>
</dbReference>
<dbReference type="GO" id="GO:0035556">
    <property type="term" value="P:intracellular signal transduction"/>
    <property type="evidence" value="ECO:0007669"/>
    <property type="project" value="InterPro"/>
</dbReference>
<dbReference type="PANTHER" id="PTHR12673:SF159">
    <property type="entry name" value="LD03170P"/>
    <property type="match status" value="1"/>
</dbReference>
<evidence type="ECO:0000259" key="3">
    <source>
        <dbReference type="PROSITE" id="PS50010"/>
    </source>
</evidence>
<dbReference type="GO" id="GO:0005737">
    <property type="term" value="C:cytoplasm"/>
    <property type="evidence" value="ECO:0007669"/>
    <property type="project" value="TreeGrafter"/>
</dbReference>
<feature type="region of interest" description="Disordered" evidence="1">
    <location>
        <begin position="575"/>
        <end position="613"/>
    </location>
</feature>
<dbReference type="SMART" id="SM00233">
    <property type="entry name" value="PH"/>
    <property type="match status" value="1"/>
</dbReference>
<dbReference type="PROSITE" id="PS00741">
    <property type="entry name" value="DH_1"/>
    <property type="match status" value="1"/>
</dbReference>
<proteinExistence type="predicted"/>
<feature type="non-terminal residue" evidence="4">
    <location>
        <position position="1"/>
    </location>
</feature>
<feature type="domain" description="PH" evidence="2">
    <location>
        <begin position="452"/>
        <end position="547"/>
    </location>
</feature>
<dbReference type="SMART" id="SM00325">
    <property type="entry name" value="RhoGEF"/>
    <property type="match status" value="1"/>
</dbReference>
<dbReference type="Gene3D" id="2.30.29.30">
    <property type="entry name" value="Pleckstrin-homology domain (PH domain)/Phosphotyrosine-binding domain (PTB)"/>
    <property type="match status" value="1"/>
</dbReference>
<feature type="domain" description="DH" evidence="3">
    <location>
        <begin position="248"/>
        <end position="422"/>
    </location>
</feature>
<dbReference type="PROSITE" id="PS50010">
    <property type="entry name" value="DH_2"/>
    <property type="match status" value="1"/>
</dbReference>
<dbReference type="SUPFAM" id="SSF50729">
    <property type="entry name" value="PH domain-like"/>
    <property type="match status" value="1"/>
</dbReference>
<evidence type="ECO:0000313" key="4">
    <source>
        <dbReference type="EMBL" id="CRZ05518.1"/>
    </source>
</evidence>
<reference evidence="4" key="1">
    <citation type="submission" date="2015-04" db="EMBL/GenBank/DDBJ databases">
        <title>The genome sequence of the plant pathogenic Rhizarian Plasmodiophora brassicae reveals insights in its biotrophic life cycle and the origin of chitin synthesis.</title>
        <authorList>
            <person name="Schwelm A."/>
            <person name="Fogelqvist J."/>
            <person name="Knaust A."/>
            <person name="Julke S."/>
            <person name="Lilja T."/>
            <person name="Dhandapani V."/>
            <person name="Bonilla-Rosso G."/>
            <person name="Karlsson M."/>
            <person name="Shevchenko A."/>
            <person name="Choi S.R."/>
            <person name="Kim H.G."/>
            <person name="Park J.Y."/>
            <person name="Lim Y.P."/>
            <person name="Ludwig-Muller J."/>
            <person name="Dixelius C."/>
        </authorList>
    </citation>
    <scope>NUCLEOTIDE SEQUENCE</scope>
    <source>
        <tissue evidence="4">Potato root galls</tissue>
    </source>
</reference>